<dbReference type="SUPFAM" id="SSF52540">
    <property type="entry name" value="P-loop containing nucleoside triphosphate hydrolases"/>
    <property type="match status" value="1"/>
</dbReference>
<dbReference type="GO" id="GO:0004386">
    <property type="term" value="F:helicase activity"/>
    <property type="evidence" value="ECO:0007669"/>
    <property type="project" value="InterPro"/>
</dbReference>
<evidence type="ECO:0000313" key="2">
    <source>
        <dbReference type="EMBL" id="MDH0827353.1"/>
    </source>
</evidence>
<organism evidence="2 3">
    <name type="scientific">Acinetobacter johnsonii</name>
    <dbReference type="NCBI Taxonomy" id="40214"/>
    <lineage>
        <taxon>Bacteria</taxon>
        <taxon>Pseudomonadati</taxon>
        <taxon>Pseudomonadota</taxon>
        <taxon>Gammaproteobacteria</taxon>
        <taxon>Moraxellales</taxon>
        <taxon>Moraxellaceae</taxon>
        <taxon>Acinetobacter</taxon>
    </lineage>
</organism>
<dbReference type="InterPro" id="IPR027417">
    <property type="entry name" value="P-loop_NTPase"/>
</dbReference>
<dbReference type="Pfam" id="PF13086">
    <property type="entry name" value="AAA_11"/>
    <property type="match status" value="1"/>
</dbReference>
<evidence type="ECO:0000313" key="3">
    <source>
        <dbReference type="Proteomes" id="UP001160116"/>
    </source>
</evidence>
<dbReference type="EMBL" id="JAOCCL010000037">
    <property type="protein sequence ID" value="MDH0827353.1"/>
    <property type="molecule type" value="Genomic_DNA"/>
</dbReference>
<dbReference type="AlphaFoldDB" id="A0AA42MCU9"/>
<gene>
    <name evidence="2" type="ORF">N5C97_12795</name>
</gene>
<feature type="non-terminal residue" evidence="2">
    <location>
        <position position="540"/>
    </location>
</feature>
<protein>
    <submittedName>
        <fullName evidence="2">AAA family ATPase</fullName>
    </submittedName>
</protein>
<dbReference type="RefSeq" id="WP_279679206.1">
    <property type="nucleotide sequence ID" value="NZ_JAOCCL010000037.1"/>
</dbReference>
<reference evidence="2" key="1">
    <citation type="submission" date="2022-09" db="EMBL/GenBank/DDBJ databases">
        <title>Intensive care unit water sources are persistently colonized with multi-drug resistant bacteria and are the site of extensive horizontal gene transfer of antibiotic resistance genes.</title>
        <authorList>
            <person name="Diorio-Toth L."/>
        </authorList>
    </citation>
    <scope>NUCLEOTIDE SEQUENCE</scope>
    <source>
        <strain evidence="2">GD03885</strain>
    </source>
</reference>
<dbReference type="Gene3D" id="3.40.50.300">
    <property type="entry name" value="P-loop containing nucleotide triphosphate hydrolases"/>
    <property type="match status" value="1"/>
</dbReference>
<name>A0AA42MCU9_ACIJO</name>
<dbReference type="InterPro" id="IPR036388">
    <property type="entry name" value="WH-like_DNA-bd_sf"/>
</dbReference>
<dbReference type="InterPro" id="IPR041677">
    <property type="entry name" value="DNA2/NAM7_AAA_11"/>
</dbReference>
<proteinExistence type="predicted"/>
<comment type="caution">
    <text evidence="2">The sequence shown here is derived from an EMBL/GenBank/DDBJ whole genome shotgun (WGS) entry which is preliminary data.</text>
</comment>
<evidence type="ECO:0000259" key="1">
    <source>
        <dbReference type="Pfam" id="PF13086"/>
    </source>
</evidence>
<dbReference type="Proteomes" id="UP001160116">
    <property type="component" value="Unassembled WGS sequence"/>
</dbReference>
<dbReference type="Gene3D" id="1.10.10.10">
    <property type="entry name" value="Winged helix-like DNA-binding domain superfamily/Winged helix DNA-binding domain"/>
    <property type="match status" value="1"/>
</dbReference>
<feature type="domain" description="DNA2/NAM7 helicase helicase" evidence="1">
    <location>
        <begin position="443"/>
        <end position="530"/>
    </location>
</feature>
<sequence length="540" mass="61132">MKDLITAILVKQSKLTAREIAKTLGIEKKEVNAFLYQNQDIFSQDEAFCWSLAINPSVKKLERPMMNSELELNDIVKNKLIQLLDYVSHQAEDTQKIQYEMSGNRFYSHDLEKLRGLKILNDDDWWFQIERLQLQSMPKPSEILSSYIHFDAEKEPTVNFSSLNKIVFFKKAHQFRLPYSSVACDLIPKIDILQKLFNEFESYQNIWEDWKQNNDEIKKSIVVYDKLFSWNTAINLGGTGDGEEIVAGFGLVDWVLPTTQKSYSYPLITIPLEMEIEKNGLIRVGAKDTRANIEMDAILLEDDLPTSGQVKLALKENLNNGRSLQLFEGETYSDLVDAFVANIFSRGVIVQAENRAIPSKNLAVTLTSVLFSRPKRNSILSDDIELLKTKLNDPSVAIPEQPLSLVTELKSDINQKETYSFRGRSGTEGFGSKVEELYFPLPYNKEQITIVQNLLTSSGVVVQGPPGTGKTHSIANIICHYLANGKKVLVTAQQSHVLKTVHEKIPDELKPLVVSRIGSSKESKNQLESSIDLIVQKITQ</sequence>
<accession>A0AA42MCU9</accession>